<proteinExistence type="predicted"/>
<dbReference type="EMBL" id="JXAK01000035">
    <property type="protein sequence ID" value="KIL39557.1"/>
    <property type="molecule type" value="Genomic_DNA"/>
</dbReference>
<evidence type="ECO:0000256" key="1">
    <source>
        <dbReference type="SAM" id="SignalP"/>
    </source>
</evidence>
<comment type="caution">
    <text evidence="2">The sequence shown here is derived from an EMBL/GenBank/DDBJ whole genome shotgun (WGS) entry which is preliminary data.</text>
</comment>
<accession>A0ABR5AEY4</accession>
<evidence type="ECO:0000313" key="2">
    <source>
        <dbReference type="EMBL" id="KIL39557.1"/>
    </source>
</evidence>
<feature type="signal peptide" evidence="1">
    <location>
        <begin position="1"/>
        <end position="27"/>
    </location>
</feature>
<dbReference type="Proteomes" id="UP000031967">
    <property type="component" value="Unassembled WGS sequence"/>
</dbReference>
<name>A0ABR5AEY4_9BACL</name>
<keyword evidence="1" id="KW-0732">Signal</keyword>
<gene>
    <name evidence="2" type="ORF">SD70_19325</name>
</gene>
<keyword evidence="3" id="KW-1185">Reference proteome</keyword>
<dbReference type="RefSeq" id="WP_041049161.1">
    <property type="nucleotide sequence ID" value="NZ_JXAK01000035.1"/>
</dbReference>
<sequence>MRTSFSKKIVSAALLMSLVFGSAVASADQPIDPDNGSTVDVVGTASATTIVVTMPTVLSFAINPNNVKPFTSVPATVVNSTYAPVDLQILGITSASGTDTKVVDAASHTDQEWSALGRSATTSQIALGLESVSGTPITVWSPAEIEGVTPSVSAGTFPLEPNSSEEIQVVAKHGNAWDVAKTLNYKLYVRVALTEG</sequence>
<feature type="chain" id="PRO_5045555602" description="WxL domain-containing protein" evidence="1">
    <location>
        <begin position="28"/>
        <end position="196"/>
    </location>
</feature>
<evidence type="ECO:0008006" key="4">
    <source>
        <dbReference type="Google" id="ProtNLM"/>
    </source>
</evidence>
<organism evidence="2 3">
    <name type="scientific">Gordoniibacillus kamchatkensis</name>
    <dbReference type="NCBI Taxonomy" id="1590651"/>
    <lineage>
        <taxon>Bacteria</taxon>
        <taxon>Bacillati</taxon>
        <taxon>Bacillota</taxon>
        <taxon>Bacilli</taxon>
        <taxon>Bacillales</taxon>
        <taxon>Paenibacillaceae</taxon>
        <taxon>Gordoniibacillus</taxon>
    </lineage>
</organism>
<protein>
    <recommendedName>
        <fullName evidence="4">WxL domain-containing protein</fullName>
    </recommendedName>
</protein>
<evidence type="ECO:0000313" key="3">
    <source>
        <dbReference type="Proteomes" id="UP000031967"/>
    </source>
</evidence>
<reference evidence="2 3" key="1">
    <citation type="submission" date="2014-12" db="EMBL/GenBank/DDBJ databases">
        <title>Draft genome sequence of Paenibacillus kamchatkensis strain B-2647.</title>
        <authorList>
            <person name="Karlyshev A.V."/>
            <person name="Kudryashova E.B."/>
        </authorList>
    </citation>
    <scope>NUCLEOTIDE SEQUENCE [LARGE SCALE GENOMIC DNA]</scope>
    <source>
        <strain evidence="2 3">VKM B-2647</strain>
    </source>
</reference>